<comment type="subcellular location">
    <subcellularLocation>
        <location evidence="1">Cell membrane</location>
        <topology evidence="1">Multi-pass membrane protein</topology>
    </subcellularLocation>
</comment>
<dbReference type="InterPro" id="IPR027417">
    <property type="entry name" value="P-loop_NTPase"/>
</dbReference>
<evidence type="ECO:0000256" key="6">
    <source>
        <dbReference type="SAM" id="MobiDB-lite"/>
    </source>
</evidence>
<dbReference type="Proteomes" id="UP000187185">
    <property type="component" value="Chromosome"/>
</dbReference>
<organism evidence="9 10">
    <name type="scientific">Microbacterium aurum</name>
    <dbReference type="NCBI Taxonomy" id="36805"/>
    <lineage>
        <taxon>Bacteria</taxon>
        <taxon>Bacillati</taxon>
        <taxon>Actinomycetota</taxon>
        <taxon>Actinomycetes</taxon>
        <taxon>Micrococcales</taxon>
        <taxon>Microbacteriaceae</taxon>
        <taxon>Microbacterium</taxon>
    </lineage>
</organism>
<evidence type="ECO:0000313" key="10">
    <source>
        <dbReference type="Proteomes" id="UP000187185"/>
    </source>
</evidence>
<dbReference type="InterPro" id="IPR002789">
    <property type="entry name" value="HerA_central"/>
</dbReference>
<accession>A0A1P8UD42</accession>
<protein>
    <submittedName>
        <fullName evidence="9">Uncharacterized protein</fullName>
    </submittedName>
</protein>
<keyword evidence="5" id="KW-0472">Membrane</keyword>
<keyword evidence="3" id="KW-0812">Transmembrane</keyword>
<dbReference type="CDD" id="cd01127">
    <property type="entry name" value="TrwB_TraG_TraD_VirD4"/>
    <property type="match status" value="2"/>
</dbReference>
<dbReference type="InterPro" id="IPR032689">
    <property type="entry name" value="TraG-D_C"/>
</dbReference>
<evidence type="ECO:0000256" key="1">
    <source>
        <dbReference type="ARBA" id="ARBA00004651"/>
    </source>
</evidence>
<dbReference type="AlphaFoldDB" id="A0A1P8UD42"/>
<dbReference type="SUPFAM" id="SSF52540">
    <property type="entry name" value="P-loop containing nucleoside triphosphate hydrolases"/>
    <property type="match status" value="1"/>
</dbReference>
<dbReference type="GO" id="GO:0005886">
    <property type="term" value="C:plasma membrane"/>
    <property type="evidence" value="ECO:0007669"/>
    <property type="project" value="UniProtKB-SubCell"/>
</dbReference>
<dbReference type="PANTHER" id="PTHR37937:SF1">
    <property type="entry name" value="CONJUGATIVE TRANSFER: DNA TRANSPORT"/>
    <property type="match status" value="1"/>
</dbReference>
<evidence type="ECO:0000256" key="3">
    <source>
        <dbReference type="ARBA" id="ARBA00022692"/>
    </source>
</evidence>
<dbReference type="PANTHER" id="PTHR37937">
    <property type="entry name" value="CONJUGATIVE TRANSFER: DNA TRANSPORT"/>
    <property type="match status" value="1"/>
</dbReference>
<feature type="compositionally biased region" description="Low complexity" evidence="6">
    <location>
        <begin position="588"/>
        <end position="609"/>
    </location>
</feature>
<evidence type="ECO:0000256" key="2">
    <source>
        <dbReference type="ARBA" id="ARBA00022475"/>
    </source>
</evidence>
<proteinExistence type="predicted"/>
<name>A0A1P8UD42_9MICO</name>
<gene>
    <name evidence="9" type="ORF">BOH66_16365</name>
</gene>
<reference evidence="9 10" key="1">
    <citation type="submission" date="2016-12" db="EMBL/GenBank/DDBJ databases">
        <title>Complete genome sequence of Microbacterium aurum KACC 15219.</title>
        <authorList>
            <person name="Jung Y."/>
            <person name="Shin J.-H."/>
            <person name="Lee Y.-J."/>
            <person name="Yi H."/>
            <person name="Bahn Y.-S."/>
            <person name="Kim J.F."/>
            <person name="Lee D.-W."/>
        </authorList>
    </citation>
    <scope>NUCLEOTIDE SEQUENCE [LARGE SCALE GENOMIC DNA]</scope>
    <source>
        <strain evidence="9 10">KACC 15219</strain>
    </source>
</reference>
<evidence type="ECO:0000259" key="7">
    <source>
        <dbReference type="Pfam" id="PF01935"/>
    </source>
</evidence>
<keyword evidence="4" id="KW-1133">Transmembrane helix</keyword>
<keyword evidence="10" id="KW-1185">Reference proteome</keyword>
<feature type="domain" description="Helicase HerA central" evidence="7">
    <location>
        <begin position="200"/>
        <end position="252"/>
    </location>
</feature>
<dbReference type="Gene3D" id="3.40.50.300">
    <property type="entry name" value="P-loop containing nucleotide triphosphate hydrolases"/>
    <property type="match status" value="2"/>
</dbReference>
<keyword evidence="2" id="KW-1003">Cell membrane</keyword>
<dbReference type="Pfam" id="PF12696">
    <property type="entry name" value="TraG-D_C"/>
    <property type="match status" value="1"/>
</dbReference>
<dbReference type="STRING" id="36805.BOH66_16365"/>
<dbReference type="Pfam" id="PF01935">
    <property type="entry name" value="DUF87"/>
    <property type="match status" value="1"/>
</dbReference>
<dbReference type="EMBL" id="CP018762">
    <property type="protein sequence ID" value="APZ35965.1"/>
    <property type="molecule type" value="Genomic_DNA"/>
</dbReference>
<sequence>MQMRGRYLNLALDARTETLRAVLAALSGATGKDDTLVLQVVLGRALAPELLPTSTPDPSASLGKVLLSGPKPAERSMHARMQDKLAQYRFRTVVRIGVTSPSTVRRRLLIHGLLAAIRTLQSSGVKISLTTKNPANLDAGLVPLRQPLRLTPEELLPLLAWPIGDDDLPGLPNRHPALLPPPKTYTPPKGRTFATSTSPGNSVPVGIAITDALRHTHLYGPTGAGKSTLMLHLIKADIDAGRSVVVVDPKRDLAMDILALIPERRTSDVAIIDPSLERPAGINPFAGLAGPDGDDHRALVAEIMLDLFRGLFPNAFGPLTADTLHASFLTLTYAPDASLAALPRLLTDDRYRRRVVATITEPSLLQFWAQYEQKSPGQQAAAIGPVMTRLRQFLLRPGVRAVLEQTTPAFQLEDLFVKPRILVVSLNKGLLGTQTASLLGSLVVAQLWQLILARAAVPADKRKPVSIYIDEAQNFLHLGDLAEALEQSRSLGAAWHLAHQHRAQMPDKLLKAIDANARNKIIFGLEDDEAKTAARTTGLDAEDFTRLPPYEIYASLQNTGTRTGWFSARVLPPPKAISSADAIIAEAQARYGPHPMASTSPASSSAAPSGDLTDDDEPIGRQKRSPK</sequence>
<evidence type="ECO:0000259" key="8">
    <source>
        <dbReference type="Pfam" id="PF12696"/>
    </source>
</evidence>
<dbReference type="InterPro" id="IPR051539">
    <property type="entry name" value="T4SS-coupling_protein"/>
</dbReference>
<evidence type="ECO:0000313" key="9">
    <source>
        <dbReference type="EMBL" id="APZ35965.1"/>
    </source>
</evidence>
<evidence type="ECO:0000256" key="4">
    <source>
        <dbReference type="ARBA" id="ARBA00022989"/>
    </source>
</evidence>
<feature type="domain" description="TraD/TraG TraM recognition site" evidence="8">
    <location>
        <begin position="464"/>
        <end position="529"/>
    </location>
</feature>
<feature type="region of interest" description="Disordered" evidence="6">
    <location>
        <begin position="588"/>
        <end position="627"/>
    </location>
</feature>
<evidence type="ECO:0000256" key="5">
    <source>
        <dbReference type="ARBA" id="ARBA00023136"/>
    </source>
</evidence>
<dbReference type="KEGG" id="maur:BOH66_16365"/>